<evidence type="ECO:0000313" key="2">
    <source>
        <dbReference type="Proteomes" id="UP001168990"/>
    </source>
</evidence>
<dbReference type="EMBL" id="JAQQBS010000003">
    <property type="protein sequence ID" value="KAK0170789.1"/>
    <property type="molecule type" value="Genomic_DNA"/>
</dbReference>
<organism evidence="1 2">
    <name type="scientific">Microctonus aethiopoides</name>
    <dbReference type="NCBI Taxonomy" id="144406"/>
    <lineage>
        <taxon>Eukaryota</taxon>
        <taxon>Metazoa</taxon>
        <taxon>Ecdysozoa</taxon>
        <taxon>Arthropoda</taxon>
        <taxon>Hexapoda</taxon>
        <taxon>Insecta</taxon>
        <taxon>Pterygota</taxon>
        <taxon>Neoptera</taxon>
        <taxon>Endopterygota</taxon>
        <taxon>Hymenoptera</taxon>
        <taxon>Apocrita</taxon>
        <taxon>Ichneumonoidea</taxon>
        <taxon>Braconidae</taxon>
        <taxon>Euphorinae</taxon>
        <taxon>Microctonus</taxon>
    </lineage>
</organism>
<evidence type="ECO:0000313" key="1">
    <source>
        <dbReference type="EMBL" id="KAK0170789.1"/>
    </source>
</evidence>
<gene>
    <name evidence="1" type="ORF">PV328_008587</name>
</gene>
<accession>A0AA39FJK0</accession>
<reference evidence="1" key="2">
    <citation type="submission" date="2023-03" db="EMBL/GenBank/DDBJ databases">
        <authorList>
            <person name="Inwood S.N."/>
            <person name="Skelly J.G."/>
            <person name="Guhlin J."/>
            <person name="Harrop T.W.R."/>
            <person name="Goldson S.G."/>
            <person name="Dearden P.K."/>
        </authorList>
    </citation>
    <scope>NUCLEOTIDE SEQUENCE</scope>
    <source>
        <strain evidence="1">Irish</strain>
        <tissue evidence="1">Whole body</tissue>
    </source>
</reference>
<protein>
    <submittedName>
        <fullName evidence="1">Uncharacterized protein</fullName>
    </submittedName>
</protein>
<dbReference type="AlphaFoldDB" id="A0AA39FJK0"/>
<feature type="non-terminal residue" evidence="1">
    <location>
        <position position="1"/>
    </location>
</feature>
<keyword evidence="2" id="KW-1185">Reference proteome</keyword>
<name>A0AA39FJK0_9HYME</name>
<comment type="caution">
    <text evidence="1">The sequence shown here is derived from an EMBL/GenBank/DDBJ whole genome shotgun (WGS) entry which is preliminary data.</text>
</comment>
<dbReference type="Proteomes" id="UP001168990">
    <property type="component" value="Unassembled WGS sequence"/>
</dbReference>
<proteinExistence type="predicted"/>
<reference evidence="1" key="1">
    <citation type="journal article" date="2023" name="bioRxiv">
        <title>Scaffold-level genome assemblies of two parasitoid biocontrol wasps reveal the parthenogenesis mechanism and an associated novel virus.</title>
        <authorList>
            <person name="Inwood S."/>
            <person name="Skelly J."/>
            <person name="Guhlin J."/>
            <person name="Harrop T."/>
            <person name="Goldson S."/>
            <person name="Dearden P."/>
        </authorList>
    </citation>
    <scope>NUCLEOTIDE SEQUENCE</scope>
    <source>
        <strain evidence="1">Irish</strain>
        <tissue evidence="1">Whole body</tissue>
    </source>
</reference>
<sequence>MSSLQSFLNLANGILLDPVTLSSGVYMTSCYRVKGHAKSSSVMHQVLSPGSIQLTYTITNML</sequence>